<evidence type="ECO:0000313" key="3">
    <source>
        <dbReference type="EMBL" id="MBN7811434.1"/>
    </source>
</evidence>
<dbReference type="RefSeq" id="WP_206578217.1">
    <property type="nucleotide sequence ID" value="NZ_JAFKCT010000004.1"/>
</dbReference>
<accession>A0ABS3C743</accession>
<name>A0ABS3C743_9BACT</name>
<dbReference type="EMBL" id="JAFKCT010000004">
    <property type="protein sequence ID" value="MBN7811434.1"/>
    <property type="molecule type" value="Genomic_DNA"/>
</dbReference>
<dbReference type="Gene3D" id="3.40.50.2000">
    <property type="entry name" value="Glycogen Phosphorylase B"/>
    <property type="match status" value="1"/>
</dbReference>
<evidence type="ECO:0000256" key="1">
    <source>
        <dbReference type="ARBA" id="ARBA00022676"/>
    </source>
</evidence>
<comment type="caution">
    <text evidence="3">The sequence shown here is derived from an EMBL/GenBank/DDBJ whole genome shotgun (WGS) entry which is preliminary data.</text>
</comment>
<gene>
    <name evidence="3" type="ORF">J0A68_10740</name>
</gene>
<evidence type="ECO:0000256" key="2">
    <source>
        <dbReference type="ARBA" id="ARBA00022679"/>
    </source>
</evidence>
<dbReference type="SUPFAM" id="SSF53756">
    <property type="entry name" value="UDP-Glycosyltransferase/glycogen phosphorylase"/>
    <property type="match status" value="1"/>
</dbReference>
<dbReference type="Pfam" id="PF13692">
    <property type="entry name" value="Glyco_trans_1_4"/>
    <property type="match status" value="1"/>
</dbReference>
<proteinExistence type="predicted"/>
<dbReference type="Proteomes" id="UP000664317">
    <property type="component" value="Unassembled WGS sequence"/>
</dbReference>
<keyword evidence="4" id="KW-1185">Reference proteome</keyword>
<keyword evidence="1" id="KW-0328">Glycosyltransferase</keyword>
<dbReference type="PANTHER" id="PTHR12526:SF510">
    <property type="entry name" value="D-INOSITOL 3-PHOSPHATE GLYCOSYLTRANSFERASE"/>
    <property type="match status" value="1"/>
</dbReference>
<organism evidence="3 4">
    <name type="scientific">Algoriphagus oliviformis</name>
    <dbReference type="NCBI Taxonomy" id="2811231"/>
    <lineage>
        <taxon>Bacteria</taxon>
        <taxon>Pseudomonadati</taxon>
        <taxon>Bacteroidota</taxon>
        <taxon>Cytophagia</taxon>
        <taxon>Cytophagales</taxon>
        <taxon>Cyclobacteriaceae</taxon>
        <taxon>Algoriphagus</taxon>
    </lineage>
</organism>
<reference evidence="3 4" key="1">
    <citation type="submission" date="2021-03" db="EMBL/GenBank/DDBJ databases">
        <title>novel species isolated from a fishpond in China.</title>
        <authorList>
            <person name="Lu H."/>
            <person name="Cai Z."/>
        </authorList>
    </citation>
    <scope>NUCLEOTIDE SEQUENCE [LARGE SCALE GENOMIC DNA]</scope>
    <source>
        <strain evidence="3 4">H41</strain>
    </source>
</reference>
<dbReference type="CDD" id="cd03801">
    <property type="entry name" value="GT4_PimA-like"/>
    <property type="match status" value="1"/>
</dbReference>
<keyword evidence="2" id="KW-0808">Transferase</keyword>
<sequence>MIIYTFPIRTAFIDRDLEMISPKAKIRPLVFTNQPAKLPFYFILQFFQLLWLLPKTDQYLCFFGGYHAVLPVWFGRAFGKRCTIQAGGMDCMNMPEIGYGNFRKKWLRKATVYSFKNCSLILPVAEALLKQDYRYDPKINPKQGLQNLIPDLTTPTQVVPNGFDTSFWKNLGKARTPLSFVSVATGTSNASRAQVKGYDLIEQLAQAHPDWTFTLIGDANYSSPEANVRILGKVDAAQLRDQYNRHQFYLQLSASEGFPNALGEAMACGCIPIGSAVGAIPEIIGACGLILETKDSALLDLKVVELLSEDLQQLSSLASLRIGYQFSFQRRQNLLFSNLGLLQEK</sequence>
<protein>
    <submittedName>
        <fullName evidence="3">Glycosyltransferase family 4 protein</fullName>
    </submittedName>
</protein>
<evidence type="ECO:0000313" key="4">
    <source>
        <dbReference type="Proteomes" id="UP000664317"/>
    </source>
</evidence>
<dbReference type="PANTHER" id="PTHR12526">
    <property type="entry name" value="GLYCOSYLTRANSFERASE"/>
    <property type="match status" value="1"/>
</dbReference>